<reference evidence="2" key="1">
    <citation type="journal article" date="2019" name="Int. J. Syst. Evol. Microbiol.">
        <title>The Global Catalogue of Microorganisms (GCM) 10K type strain sequencing project: providing services to taxonomists for standard genome sequencing and annotation.</title>
        <authorList>
            <consortium name="The Broad Institute Genomics Platform"/>
            <consortium name="The Broad Institute Genome Sequencing Center for Infectious Disease"/>
            <person name="Wu L."/>
            <person name="Ma J."/>
        </authorList>
    </citation>
    <scope>NUCLEOTIDE SEQUENCE [LARGE SCALE GENOMIC DNA]</scope>
    <source>
        <strain evidence="2">WLHS5</strain>
    </source>
</reference>
<dbReference type="Proteomes" id="UP001596504">
    <property type="component" value="Unassembled WGS sequence"/>
</dbReference>
<keyword evidence="2" id="KW-1185">Reference proteome</keyword>
<dbReference type="EMBL" id="JBHTCJ010000021">
    <property type="protein sequence ID" value="MFC7344926.1"/>
    <property type="molecule type" value="Genomic_DNA"/>
</dbReference>
<sequence>MSIHGDNKATEEGVQVYCQRCGTVEVSAANWPINFRRNHNAATGCLPTLATADEAVELAYALAIRAQTDDVAAFWDRGWGDSGGVAEISVIVDGNGQNPRALLTPVVYKELSESGAIGPNVLTTFKARRVHQFQLPGAVDAW</sequence>
<organism evidence="1 2">
    <name type="scientific">Saccharopolyspora griseoalba</name>
    <dbReference type="NCBI Taxonomy" id="1431848"/>
    <lineage>
        <taxon>Bacteria</taxon>
        <taxon>Bacillati</taxon>
        <taxon>Actinomycetota</taxon>
        <taxon>Actinomycetes</taxon>
        <taxon>Pseudonocardiales</taxon>
        <taxon>Pseudonocardiaceae</taxon>
        <taxon>Saccharopolyspora</taxon>
    </lineage>
</organism>
<protein>
    <submittedName>
        <fullName evidence="1">Uncharacterized protein</fullName>
    </submittedName>
</protein>
<dbReference type="RefSeq" id="WP_380673194.1">
    <property type="nucleotide sequence ID" value="NZ_JBHTCJ010000021.1"/>
</dbReference>
<comment type="caution">
    <text evidence="1">The sequence shown here is derived from an EMBL/GenBank/DDBJ whole genome shotgun (WGS) entry which is preliminary data.</text>
</comment>
<name>A0ABW2LQT2_9PSEU</name>
<gene>
    <name evidence="1" type="ORF">ACFQRI_26240</name>
</gene>
<evidence type="ECO:0000313" key="1">
    <source>
        <dbReference type="EMBL" id="MFC7344926.1"/>
    </source>
</evidence>
<proteinExistence type="predicted"/>
<evidence type="ECO:0000313" key="2">
    <source>
        <dbReference type="Proteomes" id="UP001596504"/>
    </source>
</evidence>
<accession>A0ABW2LQT2</accession>